<dbReference type="PRINTS" id="PR00474">
    <property type="entry name" value="GLU5KINASE"/>
</dbReference>
<feature type="binding site" evidence="8">
    <location>
        <position position="144"/>
    </location>
    <ligand>
        <name>substrate</name>
    </ligand>
</feature>
<feature type="domain" description="Aspartate/glutamate/uridylate kinase" evidence="9">
    <location>
        <begin position="1"/>
        <end position="230"/>
    </location>
</feature>
<comment type="subcellular location">
    <subcellularLocation>
        <location evidence="8">Cytoplasm</location>
    </subcellularLocation>
</comment>
<dbReference type="EMBL" id="ACBY02000023">
    <property type="protein sequence ID" value="EFB76092.1"/>
    <property type="molecule type" value="Genomic_DNA"/>
</dbReference>
<keyword evidence="3 8" id="KW-0641">Proline biosynthesis</keyword>
<protein>
    <recommendedName>
        <fullName evidence="8">Glutamate 5-kinase</fullName>
        <ecNumber evidence="8">2.7.2.11</ecNumber>
    </recommendedName>
    <alternativeName>
        <fullName evidence="8">Gamma-glutamyl kinase</fullName>
        <shortName evidence="8">GK</shortName>
    </alternativeName>
</protein>
<comment type="similarity">
    <text evidence="8">Belongs to the glutamate 5-kinase family.</text>
</comment>
<dbReference type="InterPro" id="IPR019797">
    <property type="entry name" value="Glutamate_5-kinase_CS"/>
</dbReference>
<accession>D1PNF7</accession>
<evidence type="ECO:0000256" key="6">
    <source>
        <dbReference type="ARBA" id="ARBA00022777"/>
    </source>
</evidence>
<dbReference type="GO" id="GO:0004349">
    <property type="term" value="F:glutamate 5-kinase activity"/>
    <property type="evidence" value="ECO:0007669"/>
    <property type="project" value="UniProtKB-UniRule"/>
</dbReference>
<dbReference type="GO" id="GO:0055129">
    <property type="term" value="P:L-proline biosynthetic process"/>
    <property type="evidence" value="ECO:0007669"/>
    <property type="project" value="UniProtKB-UniRule"/>
</dbReference>
<feature type="binding site" evidence="8">
    <location>
        <begin position="206"/>
        <end position="212"/>
    </location>
    <ligand>
        <name>ATP</name>
        <dbReference type="ChEBI" id="CHEBI:30616"/>
    </ligand>
</feature>
<keyword evidence="11" id="KW-1185">Reference proteome</keyword>
<comment type="function">
    <text evidence="8">Catalyzes the transfer of a phosphate group to glutamate to form L-glutamate 5-phosphate.</text>
</comment>
<gene>
    <name evidence="8 10" type="primary">proB</name>
    <name evidence="10" type="ORF">SUBVAR_05878</name>
</gene>
<evidence type="ECO:0000313" key="10">
    <source>
        <dbReference type="EMBL" id="EFB76092.1"/>
    </source>
</evidence>
<dbReference type="GO" id="GO:0005524">
    <property type="term" value="F:ATP binding"/>
    <property type="evidence" value="ECO:0007669"/>
    <property type="project" value="UniProtKB-KW"/>
</dbReference>
<keyword evidence="7 8" id="KW-0067">ATP-binding</keyword>
<evidence type="ECO:0000259" key="9">
    <source>
        <dbReference type="Pfam" id="PF00696"/>
    </source>
</evidence>
<dbReference type="Proteomes" id="UP000003438">
    <property type="component" value="Unassembled WGS sequence"/>
</dbReference>
<evidence type="ECO:0000256" key="7">
    <source>
        <dbReference type="ARBA" id="ARBA00022840"/>
    </source>
</evidence>
<evidence type="ECO:0000256" key="5">
    <source>
        <dbReference type="ARBA" id="ARBA00022741"/>
    </source>
</evidence>
<feature type="binding site" evidence="8">
    <location>
        <position position="46"/>
    </location>
    <ligand>
        <name>substrate</name>
    </ligand>
</feature>
<keyword evidence="5 8" id="KW-0547">Nucleotide-binding</keyword>
<sequence>MRIVVKVGTSTLAHPSGLLNIRHTEALVKVWSDIKNAGHELIVVSSAATGLGVGKLQIQKPKDITTKQAAAAVGQCELMYTYDHLFGQYNHTVAQMLLTWEDFDHENRLRNLRSTLERLLQLGAIPIINENDPIAIEEYSLGDNDTLAALVAQCIHADLVVLLSDIDGLYTADPHSDPHARLIPVVEEITPEIERLAGGAGSSLGTGGMLTKVVAAKRATSAGVDMIIANGAHAEVLYDILEGKPVGTRFIGKKEGFQ</sequence>
<dbReference type="PROSITE" id="PS00902">
    <property type="entry name" value="GLUTAMATE_5_KINASE"/>
    <property type="match status" value="1"/>
</dbReference>
<comment type="caution">
    <text evidence="10">The sequence shown here is derived from an EMBL/GenBank/DDBJ whole genome shotgun (WGS) entry which is preliminary data.</text>
</comment>
<dbReference type="OrthoDB" id="9804434at2"/>
<dbReference type="EC" id="2.7.2.11" evidence="8"/>
<keyword evidence="2 8" id="KW-0028">Amino-acid biosynthesis</keyword>
<dbReference type="InterPro" id="IPR001048">
    <property type="entry name" value="Asp/Glu/Uridylate_kinase"/>
</dbReference>
<dbReference type="RefSeq" id="WP_007047252.1">
    <property type="nucleotide sequence ID" value="NZ_GG704769.1"/>
</dbReference>
<dbReference type="PANTHER" id="PTHR43654:SF1">
    <property type="entry name" value="ISOPENTENYL PHOSPHATE KINASE"/>
    <property type="match status" value="1"/>
</dbReference>
<dbReference type="InterPro" id="IPR001057">
    <property type="entry name" value="Glu/AcGlu_kinase"/>
</dbReference>
<dbReference type="HOGENOM" id="CLU_025400_0_2_9"/>
<dbReference type="Pfam" id="PF00696">
    <property type="entry name" value="AA_kinase"/>
    <property type="match status" value="1"/>
</dbReference>
<evidence type="ECO:0000313" key="11">
    <source>
        <dbReference type="Proteomes" id="UP000003438"/>
    </source>
</evidence>
<name>D1PNF7_9FIRM</name>
<keyword evidence="6 8" id="KW-0418">Kinase</keyword>
<dbReference type="InterPro" id="IPR011529">
    <property type="entry name" value="Glu_5kinase"/>
</dbReference>
<evidence type="ECO:0000256" key="1">
    <source>
        <dbReference type="ARBA" id="ARBA00022490"/>
    </source>
</evidence>
<dbReference type="AlphaFoldDB" id="D1PNF7"/>
<evidence type="ECO:0000256" key="3">
    <source>
        <dbReference type="ARBA" id="ARBA00022650"/>
    </source>
</evidence>
<reference evidence="10" key="1">
    <citation type="submission" date="2009-12" db="EMBL/GenBank/DDBJ databases">
        <authorList>
            <person name="Weinstock G."/>
            <person name="Sodergren E."/>
            <person name="Clifton S."/>
            <person name="Fulton L."/>
            <person name="Fulton B."/>
            <person name="Courtney L."/>
            <person name="Fronick C."/>
            <person name="Harrison M."/>
            <person name="Strong C."/>
            <person name="Farmer C."/>
            <person name="Delahaunty K."/>
            <person name="Markovic C."/>
            <person name="Hall O."/>
            <person name="Minx P."/>
            <person name="Tomlinson C."/>
            <person name="Mitreva M."/>
            <person name="Nelson J."/>
            <person name="Hou S."/>
            <person name="Wollam A."/>
            <person name="Pepin K.H."/>
            <person name="Johnson M."/>
            <person name="Bhonagiri V."/>
            <person name="Nash W.E."/>
            <person name="Warren W."/>
            <person name="Chinwalla A."/>
            <person name="Mardis E.R."/>
            <person name="Wilson R.K."/>
        </authorList>
    </citation>
    <scope>NUCLEOTIDE SEQUENCE [LARGE SCALE GENOMIC DNA]</scope>
    <source>
        <strain evidence="10">DSM 15176</strain>
    </source>
</reference>
<dbReference type="eggNOG" id="COG0263">
    <property type="taxonomic scope" value="Bacteria"/>
</dbReference>
<comment type="catalytic activity">
    <reaction evidence="8">
        <text>L-glutamate + ATP = L-glutamyl 5-phosphate + ADP</text>
        <dbReference type="Rhea" id="RHEA:14877"/>
        <dbReference type="ChEBI" id="CHEBI:29985"/>
        <dbReference type="ChEBI" id="CHEBI:30616"/>
        <dbReference type="ChEBI" id="CHEBI:58274"/>
        <dbReference type="ChEBI" id="CHEBI:456216"/>
        <dbReference type="EC" id="2.7.2.11"/>
    </reaction>
</comment>
<feature type="binding site" evidence="8">
    <location>
        <position position="132"/>
    </location>
    <ligand>
        <name>substrate</name>
    </ligand>
</feature>
<keyword evidence="1 8" id="KW-0963">Cytoplasm</keyword>
<dbReference type="HAMAP" id="MF_00456">
    <property type="entry name" value="ProB"/>
    <property type="match status" value="1"/>
</dbReference>
<dbReference type="NCBIfam" id="TIGR01027">
    <property type="entry name" value="proB"/>
    <property type="match status" value="1"/>
</dbReference>
<proteinExistence type="inferred from homology"/>
<feature type="binding site" evidence="8">
    <location>
        <position position="6"/>
    </location>
    <ligand>
        <name>ATP</name>
        <dbReference type="ChEBI" id="CHEBI:30616"/>
    </ligand>
</feature>
<dbReference type="PANTHER" id="PTHR43654">
    <property type="entry name" value="GLUTAMATE 5-KINASE"/>
    <property type="match status" value="1"/>
</dbReference>
<dbReference type="InterPro" id="IPR036393">
    <property type="entry name" value="AceGlu_kinase-like_sf"/>
</dbReference>
<evidence type="ECO:0000256" key="2">
    <source>
        <dbReference type="ARBA" id="ARBA00022605"/>
    </source>
</evidence>
<dbReference type="PIRSF" id="PIRSF000729">
    <property type="entry name" value="GK"/>
    <property type="match status" value="1"/>
</dbReference>
<feature type="binding site" evidence="8">
    <location>
        <begin position="164"/>
        <end position="165"/>
    </location>
    <ligand>
        <name>ATP</name>
        <dbReference type="ChEBI" id="CHEBI:30616"/>
    </ligand>
</feature>
<dbReference type="STRING" id="411471.SUBVAR_05878"/>
<dbReference type="InterPro" id="IPR041739">
    <property type="entry name" value="G5K_ProB"/>
</dbReference>
<keyword evidence="4 8" id="KW-0808">Transferase</keyword>
<dbReference type="InterPro" id="IPR005715">
    <property type="entry name" value="Glu_5kinase/COase_Synthase"/>
</dbReference>
<dbReference type="FunFam" id="3.40.1160.10:FF:000018">
    <property type="entry name" value="Glutamate 5-kinase"/>
    <property type="match status" value="1"/>
</dbReference>
<dbReference type="SUPFAM" id="SSF53633">
    <property type="entry name" value="Carbamate kinase-like"/>
    <property type="match status" value="1"/>
</dbReference>
<dbReference type="CDD" id="cd04242">
    <property type="entry name" value="AAK_G5K_ProB"/>
    <property type="match status" value="1"/>
</dbReference>
<evidence type="ECO:0000256" key="8">
    <source>
        <dbReference type="HAMAP-Rule" id="MF_00456"/>
    </source>
</evidence>
<dbReference type="GO" id="GO:0005829">
    <property type="term" value="C:cytosol"/>
    <property type="evidence" value="ECO:0007669"/>
    <property type="project" value="TreeGrafter"/>
</dbReference>
<organism evidence="10 11">
    <name type="scientific">Subdoligranulum variabile DSM 15176</name>
    <dbReference type="NCBI Taxonomy" id="411471"/>
    <lineage>
        <taxon>Bacteria</taxon>
        <taxon>Bacillati</taxon>
        <taxon>Bacillota</taxon>
        <taxon>Clostridia</taxon>
        <taxon>Eubacteriales</taxon>
        <taxon>Oscillospiraceae</taxon>
        <taxon>Subdoligranulum</taxon>
    </lineage>
</organism>
<dbReference type="Gene3D" id="3.40.1160.10">
    <property type="entry name" value="Acetylglutamate kinase-like"/>
    <property type="match status" value="1"/>
</dbReference>
<comment type="pathway">
    <text evidence="8">Amino-acid biosynthesis; L-proline biosynthesis; L-glutamate 5-semialdehyde from L-glutamate: step 1/2.</text>
</comment>
<evidence type="ECO:0000256" key="4">
    <source>
        <dbReference type="ARBA" id="ARBA00022679"/>
    </source>
</evidence>
<dbReference type="UniPathway" id="UPA00098">
    <property type="reaction ID" value="UER00359"/>
</dbReference>